<evidence type="ECO:0000313" key="1">
    <source>
        <dbReference type="EMBL" id="MCX8523962.1"/>
    </source>
</evidence>
<reference evidence="1" key="1">
    <citation type="submission" date="2022-10" db="EMBL/GenBank/DDBJ databases">
        <title>Chryseobacterium sp. nov., a novel bacterial species.</title>
        <authorList>
            <person name="Cao Y."/>
        </authorList>
    </citation>
    <scope>NUCLEOTIDE SEQUENCE</scope>
    <source>
        <strain evidence="1">CCTCC AB2015118</strain>
    </source>
</reference>
<dbReference type="Pfam" id="PF11185">
    <property type="entry name" value="DUF2971"/>
    <property type="match status" value="1"/>
</dbReference>
<proteinExistence type="predicted"/>
<evidence type="ECO:0000313" key="2">
    <source>
        <dbReference type="Proteomes" id="UP001073122"/>
    </source>
</evidence>
<organism evidence="1 2">
    <name type="scientific">Chryseobacterium formosus</name>
    <dbReference type="NCBI Taxonomy" id="1537363"/>
    <lineage>
        <taxon>Bacteria</taxon>
        <taxon>Pseudomonadati</taxon>
        <taxon>Bacteroidota</taxon>
        <taxon>Flavobacteriia</taxon>
        <taxon>Flavobacteriales</taxon>
        <taxon>Weeksellaceae</taxon>
        <taxon>Chryseobacterium group</taxon>
        <taxon>Chryseobacterium</taxon>
    </lineage>
</organism>
<gene>
    <name evidence="1" type="ORF">OF897_08505</name>
</gene>
<name>A0ABT3XS22_9FLAO</name>
<comment type="caution">
    <text evidence="1">The sequence shown here is derived from an EMBL/GenBank/DDBJ whole genome shotgun (WGS) entry which is preliminary data.</text>
</comment>
<keyword evidence="2" id="KW-1185">Reference proteome</keyword>
<protein>
    <submittedName>
        <fullName evidence="1">DUF2971 domain-containing protein</fullName>
    </submittedName>
</protein>
<sequence>MILFKYRSIEFPNNDETFSENFLRDVKCLLFDQIWFSSLKALNDPFEGVFKFDRSISKMMKGFKKDLDTNKIERAKDNYLQLLKDNSGILSLTTDNQNLLMWSHYTNNQKGYCIEYDFEEEKFLYANKIKNNKNDISLKKVLYSDNYVRTNILNNDYQLIFGNKSRCWSYEKEFRFISKNIGLHKFQNGCLKAIYLGADCDFVNETLISSIAYLKGAKVYKAKLFKDKFKLYFLPYDLDALNKNINCKNFVQQAININLENN</sequence>
<dbReference type="EMBL" id="JAOVZW010000009">
    <property type="protein sequence ID" value="MCX8523962.1"/>
    <property type="molecule type" value="Genomic_DNA"/>
</dbReference>
<dbReference type="Proteomes" id="UP001073122">
    <property type="component" value="Unassembled WGS sequence"/>
</dbReference>
<accession>A0ABT3XS22</accession>
<dbReference type="RefSeq" id="WP_267265271.1">
    <property type="nucleotide sequence ID" value="NZ_JAOVZW010000009.1"/>
</dbReference>
<dbReference type="InterPro" id="IPR021352">
    <property type="entry name" value="DUF2971"/>
</dbReference>